<dbReference type="InterPro" id="IPR017850">
    <property type="entry name" value="Alkaline_phosphatase_core_sf"/>
</dbReference>
<organism evidence="2 3">
    <name type="scientific">Rhodobium orientis</name>
    <dbReference type="NCBI Taxonomy" id="34017"/>
    <lineage>
        <taxon>Bacteria</taxon>
        <taxon>Pseudomonadati</taxon>
        <taxon>Pseudomonadota</taxon>
        <taxon>Alphaproteobacteria</taxon>
        <taxon>Hyphomicrobiales</taxon>
        <taxon>Rhodobiaceae</taxon>
        <taxon>Rhodobium</taxon>
    </lineage>
</organism>
<dbReference type="PANTHER" id="PTHR10151">
    <property type="entry name" value="ECTONUCLEOTIDE PYROPHOSPHATASE/PHOSPHODIESTERASE"/>
    <property type="match status" value="1"/>
</dbReference>
<evidence type="ECO:0000256" key="1">
    <source>
        <dbReference type="SAM" id="MobiDB-lite"/>
    </source>
</evidence>
<dbReference type="RefSeq" id="WP_111432629.1">
    <property type="nucleotide sequence ID" value="NZ_JACIGG010000006.1"/>
</dbReference>
<protein>
    <recommendedName>
        <fullName evidence="4">Nucleotide pyrophosphatase</fullName>
    </recommendedName>
</protein>
<proteinExistence type="predicted"/>
<dbReference type="PANTHER" id="PTHR10151:SF120">
    <property type="entry name" value="BIS(5'-ADENOSYL)-TRIPHOSPHATASE"/>
    <property type="match status" value="1"/>
</dbReference>
<accession>A0A327JTN5</accession>
<feature type="region of interest" description="Disordered" evidence="1">
    <location>
        <begin position="411"/>
        <end position="431"/>
    </location>
</feature>
<sequence>MLRSVVVILDGLRRDFVAPHLTPNLCRLRGEAEWFADHRSVVPSVTRVASSCIATGCYPADHGLEGNALALVEDGRLVVHDAGLPEFFPHRKRVTGRALDRPTLSERLAAHGGAAVFSNVSPGAAYAQDPDGFGTMYHRAGSHGPGRAPLDPPPVKGGTEGDRYIADRFLETLTSDTPPAHALLWLSEPDLSQHDAGIGSPEHLAALRASDEEAGRVADAVHELRADGDDVLFIVGSDHGHQTVAGIVDIGGELIRLGFGEALTAGDLAIAPNGTAFLLYASEAARDLVPALAAAIGAQSWAGDVIAADDLATVNHTDRRGLALYVSMAASDEPNAFGVPGLSHTAKPVTGEGKPAGCGQHGGLGRYEQSPFLMIAGAGFAAGATRNEPTGLVDLAPTILAHLGVAADGMAGRSLAPSSPAQLHPERKSHV</sequence>
<comment type="caution">
    <text evidence="2">The sequence shown here is derived from an EMBL/GenBank/DDBJ whole genome shotgun (WGS) entry which is preliminary data.</text>
</comment>
<dbReference type="Gene3D" id="3.40.720.10">
    <property type="entry name" value="Alkaline Phosphatase, subunit A"/>
    <property type="match status" value="2"/>
</dbReference>
<dbReference type="SUPFAM" id="SSF53649">
    <property type="entry name" value="Alkaline phosphatase-like"/>
    <property type="match status" value="1"/>
</dbReference>
<evidence type="ECO:0008006" key="4">
    <source>
        <dbReference type="Google" id="ProtNLM"/>
    </source>
</evidence>
<dbReference type="EMBL" id="NPEV01000002">
    <property type="protein sequence ID" value="RAI29839.1"/>
    <property type="molecule type" value="Genomic_DNA"/>
</dbReference>
<evidence type="ECO:0000313" key="3">
    <source>
        <dbReference type="Proteomes" id="UP000249299"/>
    </source>
</evidence>
<reference evidence="2 3" key="1">
    <citation type="submission" date="2017-07" db="EMBL/GenBank/DDBJ databases">
        <title>Draft Genome Sequences of Select Purple Nonsulfur Bacteria.</title>
        <authorList>
            <person name="Lasarre B."/>
            <person name="Mckinlay J.B."/>
        </authorList>
    </citation>
    <scope>NUCLEOTIDE SEQUENCE [LARGE SCALE GENOMIC DNA]</scope>
    <source>
        <strain evidence="2 3">DSM 11290</strain>
    </source>
</reference>
<dbReference type="Proteomes" id="UP000249299">
    <property type="component" value="Unassembled WGS sequence"/>
</dbReference>
<dbReference type="Pfam" id="PF01663">
    <property type="entry name" value="Phosphodiest"/>
    <property type="match status" value="1"/>
</dbReference>
<evidence type="ECO:0000313" key="2">
    <source>
        <dbReference type="EMBL" id="RAI29839.1"/>
    </source>
</evidence>
<dbReference type="AlphaFoldDB" id="A0A327JTN5"/>
<dbReference type="GO" id="GO:0016787">
    <property type="term" value="F:hydrolase activity"/>
    <property type="evidence" value="ECO:0007669"/>
    <property type="project" value="UniProtKB-ARBA"/>
</dbReference>
<gene>
    <name evidence="2" type="ORF">CH339_02150</name>
</gene>
<keyword evidence="3" id="KW-1185">Reference proteome</keyword>
<dbReference type="OrthoDB" id="9779418at2"/>
<dbReference type="InterPro" id="IPR002591">
    <property type="entry name" value="Phosphodiest/P_Trfase"/>
</dbReference>
<name>A0A327JTN5_9HYPH</name>